<evidence type="ECO:0000313" key="5">
    <source>
        <dbReference type="EMBL" id="GJE77633.1"/>
    </source>
</evidence>
<feature type="signal peptide" evidence="3">
    <location>
        <begin position="1"/>
        <end position="19"/>
    </location>
</feature>
<reference evidence="5" key="1">
    <citation type="journal article" date="2021" name="Front. Microbiol.">
        <title>Comprehensive Comparative Genomics and Phenotyping of Methylobacterium Species.</title>
        <authorList>
            <person name="Alessa O."/>
            <person name="Ogura Y."/>
            <person name="Fujitani Y."/>
            <person name="Takami H."/>
            <person name="Hayashi T."/>
            <person name="Sahin N."/>
            <person name="Tani A."/>
        </authorList>
    </citation>
    <scope>NUCLEOTIDE SEQUENCE</scope>
    <source>
        <strain evidence="5">DSM 14458</strain>
    </source>
</reference>
<reference evidence="5" key="2">
    <citation type="submission" date="2021-08" db="EMBL/GenBank/DDBJ databases">
        <authorList>
            <person name="Tani A."/>
            <person name="Ola A."/>
            <person name="Ogura Y."/>
            <person name="Katsura K."/>
            <person name="Hayashi T."/>
        </authorList>
    </citation>
    <scope>NUCLEOTIDE SEQUENCE</scope>
    <source>
        <strain evidence="5">DSM 14458</strain>
    </source>
</reference>
<feature type="domain" description="Transglycosylase SLT" evidence="4">
    <location>
        <begin position="34"/>
        <end position="135"/>
    </location>
</feature>
<proteinExistence type="inferred from homology"/>
<evidence type="ECO:0000256" key="3">
    <source>
        <dbReference type="SAM" id="SignalP"/>
    </source>
</evidence>
<dbReference type="PANTHER" id="PTHR37423">
    <property type="entry name" value="SOLUBLE LYTIC MUREIN TRANSGLYCOSYLASE-RELATED"/>
    <property type="match status" value="1"/>
</dbReference>
<dbReference type="Proteomes" id="UP001055093">
    <property type="component" value="Unassembled WGS sequence"/>
</dbReference>
<accession>A0ABQ4V1S0</accession>
<dbReference type="SUPFAM" id="SSF53955">
    <property type="entry name" value="Lysozyme-like"/>
    <property type="match status" value="1"/>
</dbReference>
<keyword evidence="3" id="KW-0732">Signal</keyword>
<keyword evidence="6" id="KW-1185">Reference proteome</keyword>
<comment type="similarity">
    <text evidence="1">Belongs to the transglycosylase Slt family.</text>
</comment>
<gene>
    <name evidence="5" type="ORF">BGCPKDLD_4240</name>
</gene>
<dbReference type="Pfam" id="PF01464">
    <property type="entry name" value="SLT"/>
    <property type="match status" value="1"/>
</dbReference>
<dbReference type="InterPro" id="IPR008258">
    <property type="entry name" value="Transglycosylase_SLT_dom_1"/>
</dbReference>
<dbReference type="RefSeq" id="WP_137830548.1">
    <property type="nucleotide sequence ID" value="NZ_BPRE01000016.1"/>
</dbReference>
<name>A0ABQ4V1S0_9HYPH</name>
<dbReference type="EMBL" id="BPRE01000016">
    <property type="protein sequence ID" value="GJE77633.1"/>
    <property type="molecule type" value="Genomic_DNA"/>
</dbReference>
<dbReference type="InterPro" id="IPR023346">
    <property type="entry name" value="Lysozyme-like_dom_sf"/>
</dbReference>
<evidence type="ECO:0000256" key="1">
    <source>
        <dbReference type="ARBA" id="ARBA00007734"/>
    </source>
</evidence>
<evidence type="ECO:0000256" key="2">
    <source>
        <dbReference type="ARBA" id="ARBA00009387"/>
    </source>
</evidence>
<feature type="chain" id="PRO_5046299061" description="Transglycosylase SLT domain-containing protein" evidence="3">
    <location>
        <begin position="20"/>
        <end position="307"/>
    </location>
</feature>
<dbReference type="PANTHER" id="PTHR37423:SF2">
    <property type="entry name" value="MEMBRANE-BOUND LYTIC MUREIN TRANSGLYCOSYLASE C"/>
    <property type="match status" value="1"/>
</dbReference>
<evidence type="ECO:0000259" key="4">
    <source>
        <dbReference type="Pfam" id="PF01464"/>
    </source>
</evidence>
<evidence type="ECO:0000313" key="6">
    <source>
        <dbReference type="Proteomes" id="UP001055093"/>
    </source>
</evidence>
<organism evidence="5 6">
    <name type="scientific">Methylorubrum suomiense</name>
    <dbReference type="NCBI Taxonomy" id="144191"/>
    <lineage>
        <taxon>Bacteria</taxon>
        <taxon>Pseudomonadati</taxon>
        <taxon>Pseudomonadota</taxon>
        <taxon>Alphaproteobacteria</taxon>
        <taxon>Hyphomicrobiales</taxon>
        <taxon>Methylobacteriaceae</taxon>
        <taxon>Methylorubrum</taxon>
    </lineage>
</organism>
<sequence>MRLILAALLAAAVPAPVLAQAVQEGAARDNIDALIAEHARANKVPAEFVHRVVKRESNYNSRAKGGSALGLMQIKHATARGLGYSGDAAGLYDPDTNLKYGIAYLAGAYRAAKGDLEQAYRYYNRGYYYVAKRLGIEADVPQEPVAPPTVTRVAAASTAKSATGFDGMFALRGSAPAVGSQALAYAAPGTAPADAVEVPLPPRRPAALFGASEPVQVASAQFAATQFAATQGAFVQTPPVAYTAAPAVTSPTQADPHTLAANDAVEVPLPPRRPSEIVLAAAARPVTVARKPAAAPVLEASALPGTP</sequence>
<comment type="similarity">
    <text evidence="2">Belongs to the virb1 family.</text>
</comment>
<dbReference type="Gene3D" id="1.10.530.10">
    <property type="match status" value="1"/>
</dbReference>
<comment type="caution">
    <text evidence="5">The sequence shown here is derived from an EMBL/GenBank/DDBJ whole genome shotgun (WGS) entry which is preliminary data.</text>
</comment>
<protein>
    <recommendedName>
        <fullName evidence="4">Transglycosylase SLT domain-containing protein</fullName>
    </recommendedName>
</protein>